<dbReference type="EMBL" id="MHNG01000002">
    <property type="protein sequence ID" value="OGZ41174.1"/>
    <property type="molecule type" value="Genomic_DNA"/>
</dbReference>
<accession>A0A1G2FSV7</accession>
<proteinExistence type="predicted"/>
<evidence type="ECO:0000256" key="1">
    <source>
        <dbReference type="PROSITE-ProRule" id="PRU00339"/>
    </source>
</evidence>
<dbReference type="SUPFAM" id="SSF48452">
    <property type="entry name" value="TPR-like"/>
    <property type="match status" value="1"/>
</dbReference>
<comment type="caution">
    <text evidence="2">The sequence shown here is derived from an EMBL/GenBank/DDBJ whole genome shotgun (WGS) entry which is preliminary data.</text>
</comment>
<dbReference type="InterPro" id="IPR019734">
    <property type="entry name" value="TPR_rpt"/>
</dbReference>
<dbReference type="Gene3D" id="1.25.40.10">
    <property type="entry name" value="Tetratricopeptide repeat domain"/>
    <property type="match status" value="1"/>
</dbReference>
<dbReference type="InterPro" id="IPR011990">
    <property type="entry name" value="TPR-like_helical_dom_sf"/>
</dbReference>
<protein>
    <submittedName>
        <fullName evidence="2">Uncharacterized protein</fullName>
    </submittedName>
</protein>
<dbReference type="PROSITE" id="PS50005">
    <property type="entry name" value="TPR"/>
    <property type="match status" value="1"/>
</dbReference>
<reference evidence="2 3" key="1">
    <citation type="journal article" date="2016" name="Nat. Commun.">
        <title>Thousands of microbial genomes shed light on interconnected biogeochemical processes in an aquifer system.</title>
        <authorList>
            <person name="Anantharaman K."/>
            <person name="Brown C.T."/>
            <person name="Hug L.A."/>
            <person name="Sharon I."/>
            <person name="Castelle C.J."/>
            <person name="Probst A.J."/>
            <person name="Thomas B.C."/>
            <person name="Singh A."/>
            <person name="Wilkins M.J."/>
            <person name="Karaoz U."/>
            <person name="Brodie E.L."/>
            <person name="Williams K.H."/>
            <person name="Hubbard S.S."/>
            <person name="Banfield J.F."/>
        </authorList>
    </citation>
    <scope>NUCLEOTIDE SEQUENCE [LARGE SCALE GENOMIC DNA]</scope>
</reference>
<sequence length="183" mass="21402">MANLEKFLRRIKIWVLKIENLLSEWIKKSKEKSWQISQKSKQLIEQRKIEVKSKKLPEFIRRIKIWQKNQKQTTDGLIKTEKETISLEKLEGNLIDASSINSQISIADLEKPIKEEQQWIDLIIQNPKNMIAYKSLGLLYFKQHNYSDAKASLEMAVKLGSGDKKVKEILEELKGIEIKSKPL</sequence>
<dbReference type="AlphaFoldDB" id="A0A1G2FSV7"/>
<feature type="repeat" description="TPR" evidence="1">
    <location>
        <begin position="130"/>
        <end position="163"/>
    </location>
</feature>
<evidence type="ECO:0000313" key="2">
    <source>
        <dbReference type="EMBL" id="OGZ41174.1"/>
    </source>
</evidence>
<gene>
    <name evidence="2" type="ORF">A3I20_03645</name>
</gene>
<evidence type="ECO:0000313" key="3">
    <source>
        <dbReference type="Proteomes" id="UP000177020"/>
    </source>
</evidence>
<organism evidence="2 3">
    <name type="scientific">Candidatus Portnoybacteria bacterium RIFCSPLOWO2_02_FULL_40_15</name>
    <dbReference type="NCBI Taxonomy" id="1802002"/>
    <lineage>
        <taxon>Bacteria</taxon>
        <taxon>Candidatus Portnoyibacteriota</taxon>
    </lineage>
</organism>
<name>A0A1G2FSV7_9BACT</name>
<dbReference type="Proteomes" id="UP000177020">
    <property type="component" value="Unassembled WGS sequence"/>
</dbReference>
<keyword evidence="1" id="KW-0802">TPR repeat</keyword>